<name>A0A5J6VHP0_9VIRU</name>
<reference evidence="1" key="1">
    <citation type="journal article" date="2019" name="Philos. Trans. R. Soc. Lond., B, Biol. Sci.">
        <title>Targeted metagenomic recovery of four divergent viruses reveals shared and distinctive characteristics of giant viruses of marine eukaryotes.</title>
        <authorList>
            <person name="Needham D.M."/>
            <person name="Poirier C."/>
            <person name="Hehenberger E."/>
            <person name="Jimenez V."/>
            <person name="Swalwell J.E."/>
            <person name="Santoro A.E."/>
            <person name="Worden A.Z."/>
        </authorList>
    </citation>
    <scope>NUCLEOTIDE SEQUENCE</scope>
    <source>
        <strain evidence="1">OPacV-662</strain>
    </source>
</reference>
<organism evidence="1">
    <name type="scientific">Megaviridae environmental sample</name>
    <dbReference type="NCBI Taxonomy" id="1737588"/>
    <lineage>
        <taxon>Viruses</taxon>
        <taxon>Varidnaviria</taxon>
        <taxon>Bamfordvirae</taxon>
        <taxon>Nucleocytoviricota</taxon>
        <taxon>Megaviricetes</taxon>
        <taxon>Imitervirales</taxon>
        <taxon>Mimiviridae</taxon>
        <taxon>environmental samples</taxon>
    </lineage>
</organism>
<proteinExistence type="predicted"/>
<sequence>MPASVGFKINNEKIIEMYWKIPCNPVSGNNKGILSIIVNLYKQKSSERLAIVLTKRHAENNEYPAGIVAIAKYDPMYHSKKYFRLVFDKFYRDYKKIDYYLDMNENIDTFTDIFSLYCIPKYGDYSASEQFTMASFATIKTSYSIAYKYVSTLIETYITSFDFTDAGDAQANAIAQHQALQWGQFIWNNKLSDFNKTSISGLLGLYSDSYEHLINAEFIDTNFATDDSFYEFRKVFKYKENLYKVTLDGVKFDGDYGLSITMTDTEPTIEYQPASHGVGYIKISNIKVKISVVDNTQFYITFKQMKKLLFDFTIYASTDVTSTRNTKINIPTSAMVGITMKLSQIDKFVMFMGIYGITKLLFNRFR</sequence>
<protein>
    <submittedName>
        <fullName evidence="1">Uncharacterized protein</fullName>
    </submittedName>
</protein>
<dbReference type="EMBL" id="MN448268">
    <property type="protein sequence ID" value="QFG73696.1"/>
    <property type="molecule type" value="Genomic_DNA"/>
</dbReference>
<accession>A0A5J6VHP0</accession>
<evidence type="ECO:0000313" key="1">
    <source>
        <dbReference type="EMBL" id="QFG73696.1"/>
    </source>
</evidence>